<organism evidence="2 3">
    <name type="scientific">Rhamnusium bicolor</name>
    <dbReference type="NCBI Taxonomy" id="1586634"/>
    <lineage>
        <taxon>Eukaryota</taxon>
        <taxon>Metazoa</taxon>
        <taxon>Ecdysozoa</taxon>
        <taxon>Arthropoda</taxon>
        <taxon>Hexapoda</taxon>
        <taxon>Insecta</taxon>
        <taxon>Pterygota</taxon>
        <taxon>Neoptera</taxon>
        <taxon>Endopterygota</taxon>
        <taxon>Coleoptera</taxon>
        <taxon>Polyphaga</taxon>
        <taxon>Cucujiformia</taxon>
        <taxon>Chrysomeloidea</taxon>
        <taxon>Cerambycidae</taxon>
        <taxon>Lepturinae</taxon>
        <taxon>Rhagiini</taxon>
        <taxon>Rhamnusium</taxon>
    </lineage>
</organism>
<dbReference type="InterPro" id="IPR053836">
    <property type="entry name" value="Arc1-like_N"/>
</dbReference>
<gene>
    <name evidence="2" type="ORF">NQ314_013050</name>
</gene>
<dbReference type="SUPFAM" id="SSF47616">
    <property type="entry name" value="GST C-terminal domain-like"/>
    <property type="match status" value="1"/>
</dbReference>
<comment type="caution">
    <text evidence="2">The sequence shown here is derived from an EMBL/GenBank/DDBJ whole genome shotgun (WGS) entry which is preliminary data.</text>
</comment>
<protein>
    <recommendedName>
        <fullName evidence="1">Nuclear-export cofactor Arc1-like N-terminal domain-containing protein</fullName>
    </recommendedName>
</protein>
<sequence length="168" mass="19382">MVVRPQQYLEYIASLLNVKLGKICLNNSVYTCVIGNKTISGVYNIIISLLLESKSNLSGTDPLEKAEIQQWIEYGVVYAVHIDNPHNLKQILNELNGIFATKTYLVSHKLTIADVLLYYILLNFMKKEKYFNVSRWFDNLQQDTLLRQSHKIIDFNTNYLVSVAPSRH</sequence>
<dbReference type="GO" id="GO:0005634">
    <property type="term" value="C:nucleus"/>
    <property type="evidence" value="ECO:0007669"/>
    <property type="project" value="TreeGrafter"/>
</dbReference>
<dbReference type="GO" id="GO:0005737">
    <property type="term" value="C:cytoplasm"/>
    <property type="evidence" value="ECO:0007669"/>
    <property type="project" value="TreeGrafter"/>
</dbReference>
<dbReference type="Gene3D" id="1.20.1050.10">
    <property type="match status" value="1"/>
</dbReference>
<evidence type="ECO:0000313" key="3">
    <source>
        <dbReference type="Proteomes" id="UP001162156"/>
    </source>
</evidence>
<evidence type="ECO:0000259" key="1">
    <source>
        <dbReference type="Pfam" id="PF21972"/>
    </source>
</evidence>
<dbReference type="AlphaFoldDB" id="A0AAV8XAJ8"/>
<keyword evidence="3" id="KW-1185">Reference proteome</keyword>
<dbReference type="Pfam" id="PF21972">
    <property type="entry name" value="Arc1p_N_like"/>
    <property type="match status" value="1"/>
</dbReference>
<dbReference type="GO" id="GO:0017101">
    <property type="term" value="C:aminoacyl-tRNA synthetase multienzyme complex"/>
    <property type="evidence" value="ECO:0007669"/>
    <property type="project" value="InterPro"/>
</dbReference>
<name>A0AAV8XAJ8_9CUCU</name>
<dbReference type="InterPro" id="IPR036282">
    <property type="entry name" value="Glutathione-S-Trfase_C_sf"/>
</dbReference>
<evidence type="ECO:0000313" key="2">
    <source>
        <dbReference type="EMBL" id="KAJ8935025.1"/>
    </source>
</evidence>
<dbReference type="PANTHER" id="PTHR44490:SF1">
    <property type="entry name" value="EUKARYOTIC TRANSLATION ELONGATION FACTOR 1 EPSILON-1"/>
    <property type="match status" value="1"/>
</dbReference>
<dbReference type="Proteomes" id="UP001162156">
    <property type="component" value="Unassembled WGS sequence"/>
</dbReference>
<dbReference type="PANTHER" id="PTHR44490">
    <property type="entry name" value="EUKARYOTIC TRANSLATION ELONGATION FACTOR 1 EPSILON-1"/>
    <property type="match status" value="1"/>
</dbReference>
<reference evidence="2" key="1">
    <citation type="journal article" date="2023" name="Insect Mol. Biol.">
        <title>Genome sequencing provides insights into the evolution of gene families encoding plant cell wall-degrading enzymes in longhorned beetles.</title>
        <authorList>
            <person name="Shin N.R."/>
            <person name="Okamura Y."/>
            <person name="Kirsch R."/>
            <person name="Pauchet Y."/>
        </authorList>
    </citation>
    <scope>NUCLEOTIDE SEQUENCE</scope>
    <source>
        <strain evidence="2">RBIC_L_NR</strain>
    </source>
</reference>
<dbReference type="GO" id="GO:0043517">
    <property type="term" value="P:positive regulation of DNA damage response, signal transduction by p53 class mediator"/>
    <property type="evidence" value="ECO:0007669"/>
    <property type="project" value="InterPro"/>
</dbReference>
<accession>A0AAV8XAJ8</accession>
<dbReference type="EMBL" id="JANEYF010003637">
    <property type="protein sequence ID" value="KAJ8935025.1"/>
    <property type="molecule type" value="Genomic_DNA"/>
</dbReference>
<dbReference type="InterPro" id="IPR042450">
    <property type="entry name" value="EEF1E1"/>
</dbReference>
<feature type="domain" description="Nuclear-export cofactor Arc1-like N-terminal" evidence="1">
    <location>
        <begin position="64"/>
        <end position="143"/>
    </location>
</feature>
<proteinExistence type="predicted"/>